<dbReference type="EMBL" id="LAZR01004963">
    <property type="protein sequence ID" value="KKN04059.1"/>
    <property type="molecule type" value="Genomic_DNA"/>
</dbReference>
<keyword evidence="1" id="KW-0472">Membrane</keyword>
<organism evidence="2">
    <name type="scientific">marine sediment metagenome</name>
    <dbReference type="NCBI Taxonomy" id="412755"/>
    <lineage>
        <taxon>unclassified sequences</taxon>
        <taxon>metagenomes</taxon>
        <taxon>ecological metagenomes</taxon>
    </lineage>
</organism>
<evidence type="ECO:0000256" key="1">
    <source>
        <dbReference type="SAM" id="Phobius"/>
    </source>
</evidence>
<name>A0A0F9MDX4_9ZZZZ</name>
<proteinExistence type="predicted"/>
<reference evidence="2" key="1">
    <citation type="journal article" date="2015" name="Nature">
        <title>Complex archaea that bridge the gap between prokaryotes and eukaryotes.</title>
        <authorList>
            <person name="Spang A."/>
            <person name="Saw J.H."/>
            <person name="Jorgensen S.L."/>
            <person name="Zaremba-Niedzwiedzka K."/>
            <person name="Martijn J."/>
            <person name="Lind A.E."/>
            <person name="van Eijk R."/>
            <person name="Schleper C."/>
            <person name="Guy L."/>
            <person name="Ettema T.J."/>
        </authorList>
    </citation>
    <scope>NUCLEOTIDE SEQUENCE</scope>
</reference>
<keyword evidence="1" id="KW-0812">Transmembrane</keyword>
<protein>
    <submittedName>
        <fullName evidence="2">Uncharacterized protein</fullName>
    </submittedName>
</protein>
<sequence>MTSVKEHGINISFATLASLIPVFAMTWFLIKPAVVKAVGDELQEQVQRSVAKEVKPIGTALGIILQNNAANIERQIAVMEFRRDFPPDGDWTNNDARQLAQLRLDLKSAEAAKVALTKEPDSNI</sequence>
<comment type="caution">
    <text evidence="2">The sequence shown here is derived from an EMBL/GenBank/DDBJ whole genome shotgun (WGS) entry which is preliminary data.</text>
</comment>
<keyword evidence="1" id="KW-1133">Transmembrane helix</keyword>
<gene>
    <name evidence="2" type="ORF">LCGC14_1101260</name>
</gene>
<accession>A0A0F9MDX4</accession>
<evidence type="ECO:0000313" key="2">
    <source>
        <dbReference type="EMBL" id="KKN04059.1"/>
    </source>
</evidence>
<dbReference type="AlphaFoldDB" id="A0A0F9MDX4"/>
<feature type="transmembrane region" description="Helical" evidence="1">
    <location>
        <begin position="12"/>
        <end position="30"/>
    </location>
</feature>